<dbReference type="Proteomes" id="UP000316406">
    <property type="component" value="Unassembled WGS sequence"/>
</dbReference>
<evidence type="ECO:0000256" key="8">
    <source>
        <dbReference type="SAM" id="Phobius"/>
    </source>
</evidence>
<feature type="transmembrane region" description="Helical" evidence="8">
    <location>
        <begin position="170"/>
        <end position="191"/>
    </location>
</feature>
<comment type="subcellular location">
    <subcellularLocation>
        <location evidence="1">Membrane</location>
        <topology evidence="1">Multi-pass membrane protein</topology>
    </subcellularLocation>
</comment>
<comment type="similarity">
    <text evidence="2">Belongs to the cation diffusion facilitator (CDF) transporter (TC 2.A.4) family.</text>
</comment>
<keyword evidence="11" id="KW-1185">Reference proteome</keyword>
<gene>
    <name evidence="10" type="ORF">FO013_19935</name>
</gene>
<protein>
    <submittedName>
        <fullName evidence="10">Cation transporter</fullName>
    </submittedName>
</protein>
<accession>A0A556C519</accession>
<dbReference type="GO" id="GO:0005886">
    <property type="term" value="C:plasma membrane"/>
    <property type="evidence" value="ECO:0007669"/>
    <property type="project" value="TreeGrafter"/>
</dbReference>
<evidence type="ECO:0000313" key="11">
    <source>
        <dbReference type="Proteomes" id="UP000316406"/>
    </source>
</evidence>
<dbReference type="GO" id="GO:0006882">
    <property type="term" value="P:intracellular zinc ion homeostasis"/>
    <property type="evidence" value="ECO:0007669"/>
    <property type="project" value="TreeGrafter"/>
</dbReference>
<dbReference type="GO" id="GO:0015086">
    <property type="term" value="F:cadmium ion transmembrane transporter activity"/>
    <property type="evidence" value="ECO:0007669"/>
    <property type="project" value="TreeGrafter"/>
</dbReference>
<sequence length="366" mass="38746">MAVGDHLHHDHGHHRHQPHDRGHNHDHGHHHPRGIKGVLHGLFVPHSHDASDSIDDELEASTQGIRAVKISLVALLITAVLQVSVVAISGSVALLADTIHNFADALTAIPLWIAFTLSRRPPTRRFTFGLGRSEDLAGLFIVAMIAASAVLAGVESIHRLIEPRTIEHTGWVFAAGVIGFLGNEIVAVYRIRVGRKIGSAALVADGVHARTDGLTSLAVVVGVIGIWLGLPWADPAVGIVISLAIFALLVSTAKDIGQRLLDGVDPSLTARAAEAIHEFPQIVGITDLQVRWIGHRLHVHAVIDADSSAGPESEFSPDPGPSPDSGPGGLSLAEFTELQRTVEDRLRQALPSVGEVVVAPGSTDSA</sequence>
<dbReference type="Pfam" id="PF01545">
    <property type="entry name" value="Cation_efflux"/>
    <property type="match status" value="1"/>
</dbReference>
<reference evidence="10 11" key="1">
    <citation type="submission" date="2019-07" db="EMBL/GenBank/DDBJ databases">
        <title>Draft genome sequence of Brevibacterium aurantiacum XU54 isolated from Xinjiang China.</title>
        <authorList>
            <person name="Xu X."/>
        </authorList>
    </citation>
    <scope>NUCLEOTIDE SEQUENCE [LARGE SCALE GENOMIC DNA]</scope>
    <source>
        <strain evidence="10 11">XU54</strain>
    </source>
</reference>
<dbReference type="EMBL" id="VLTK01000016">
    <property type="protein sequence ID" value="TSI12553.1"/>
    <property type="molecule type" value="Genomic_DNA"/>
</dbReference>
<organism evidence="10 11">
    <name type="scientific">Brevibacterium aurantiacum</name>
    <dbReference type="NCBI Taxonomy" id="273384"/>
    <lineage>
        <taxon>Bacteria</taxon>
        <taxon>Bacillati</taxon>
        <taxon>Actinomycetota</taxon>
        <taxon>Actinomycetes</taxon>
        <taxon>Micrococcales</taxon>
        <taxon>Brevibacteriaceae</taxon>
        <taxon>Brevibacterium</taxon>
    </lineage>
</organism>
<evidence type="ECO:0000313" key="10">
    <source>
        <dbReference type="EMBL" id="TSI12553.1"/>
    </source>
</evidence>
<dbReference type="InterPro" id="IPR027469">
    <property type="entry name" value="Cation_efflux_TMD_sf"/>
</dbReference>
<dbReference type="GO" id="GO:0015341">
    <property type="term" value="F:zinc efflux antiporter activity"/>
    <property type="evidence" value="ECO:0007669"/>
    <property type="project" value="TreeGrafter"/>
</dbReference>
<proteinExistence type="inferred from homology"/>
<dbReference type="SUPFAM" id="SSF161111">
    <property type="entry name" value="Cation efflux protein transmembrane domain-like"/>
    <property type="match status" value="1"/>
</dbReference>
<dbReference type="GO" id="GO:0015093">
    <property type="term" value="F:ferrous iron transmembrane transporter activity"/>
    <property type="evidence" value="ECO:0007669"/>
    <property type="project" value="TreeGrafter"/>
</dbReference>
<feature type="compositionally biased region" description="Basic residues" evidence="7">
    <location>
        <begin position="9"/>
        <end position="18"/>
    </location>
</feature>
<dbReference type="AlphaFoldDB" id="A0A556C519"/>
<feature type="transmembrane region" description="Helical" evidence="8">
    <location>
        <begin position="72"/>
        <end position="93"/>
    </location>
</feature>
<evidence type="ECO:0000256" key="7">
    <source>
        <dbReference type="SAM" id="MobiDB-lite"/>
    </source>
</evidence>
<name>A0A556C519_BREAU</name>
<dbReference type="NCBIfam" id="TIGR01297">
    <property type="entry name" value="CDF"/>
    <property type="match status" value="1"/>
</dbReference>
<evidence type="ECO:0000256" key="4">
    <source>
        <dbReference type="ARBA" id="ARBA00022692"/>
    </source>
</evidence>
<evidence type="ECO:0000256" key="3">
    <source>
        <dbReference type="ARBA" id="ARBA00022448"/>
    </source>
</evidence>
<feature type="transmembrane region" description="Helical" evidence="8">
    <location>
        <begin position="99"/>
        <end position="117"/>
    </location>
</feature>
<keyword evidence="6 8" id="KW-0472">Membrane</keyword>
<dbReference type="Gene3D" id="1.20.1510.10">
    <property type="entry name" value="Cation efflux protein transmembrane domain"/>
    <property type="match status" value="1"/>
</dbReference>
<feature type="domain" description="Cation efflux protein transmembrane" evidence="9">
    <location>
        <begin position="68"/>
        <end position="261"/>
    </location>
</feature>
<feature type="transmembrane region" description="Helical" evidence="8">
    <location>
        <begin position="212"/>
        <end position="230"/>
    </location>
</feature>
<dbReference type="InterPro" id="IPR050291">
    <property type="entry name" value="CDF_Transporter"/>
</dbReference>
<comment type="caution">
    <text evidence="10">The sequence shown here is derived from an EMBL/GenBank/DDBJ whole genome shotgun (WGS) entry which is preliminary data.</text>
</comment>
<keyword evidence="5 8" id="KW-1133">Transmembrane helix</keyword>
<feature type="transmembrane region" description="Helical" evidence="8">
    <location>
        <begin position="137"/>
        <end position="158"/>
    </location>
</feature>
<dbReference type="OrthoDB" id="9813655at2"/>
<dbReference type="PANTHER" id="PTHR43840">
    <property type="entry name" value="MITOCHONDRIAL METAL TRANSPORTER 1-RELATED"/>
    <property type="match status" value="1"/>
</dbReference>
<dbReference type="PANTHER" id="PTHR43840:SF15">
    <property type="entry name" value="MITOCHONDRIAL METAL TRANSPORTER 1-RELATED"/>
    <property type="match status" value="1"/>
</dbReference>
<evidence type="ECO:0000256" key="6">
    <source>
        <dbReference type="ARBA" id="ARBA00023136"/>
    </source>
</evidence>
<feature type="region of interest" description="Disordered" evidence="7">
    <location>
        <begin position="1"/>
        <end position="32"/>
    </location>
</feature>
<keyword evidence="3" id="KW-0813">Transport</keyword>
<dbReference type="InterPro" id="IPR002524">
    <property type="entry name" value="Cation_efflux"/>
</dbReference>
<dbReference type="FunFam" id="1.20.1510.10:FF:000006">
    <property type="entry name" value="Divalent cation efflux transporter"/>
    <property type="match status" value="1"/>
</dbReference>
<dbReference type="InterPro" id="IPR036837">
    <property type="entry name" value="Cation_efflux_CTD_sf"/>
</dbReference>
<evidence type="ECO:0000259" key="9">
    <source>
        <dbReference type="Pfam" id="PF01545"/>
    </source>
</evidence>
<evidence type="ECO:0000256" key="1">
    <source>
        <dbReference type="ARBA" id="ARBA00004141"/>
    </source>
</evidence>
<dbReference type="RefSeq" id="WP_143924313.1">
    <property type="nucleotide sequence ID" value="NZ_VLTK01000016.1"/>
</dbReference>
<dbReference type="SUPFAM" id="SSF160240">
    <property type="entry name" value="Cation efflux protein cytoplasmic domain-like"/>
    <property type="match status" value="1"/>
</dbReference>
<evidence type="ECO:0000256" key="5">
    <source>
        <dbReference type="ARBA" id="ARBA00022989"/>
    </source>
</evidence>
<evidence type="ECO:0000256" key="2">
    <source>
        <dbReference type="ARBA" id="ARBA00008114"/>
    </source>
</evidence>
<feature type="region of interest" description="Disordered" evidence="7">
    <location>
        <begin position="307"/>
        <end position="331"/>
    </location>
</feature>
<keyword evidence="4 8" id="KW-0812">Transmembrane</keyword>
<dbReference type="InterPro" id="IPR058533">
    <property type="entry name" value="Cation_efflux_TM"/>
</dbReference>
<feature type="transmembrane region" description="Helical" evidence="8">
    <location>
        <begin position="236"/>
        <end position="253"/>
    </location>
</feature>